<evidence type="ECO:0000313" key="4">
    <source>
        <dbReference type="EMBL" id="MBI5252364.1"/>
    </source>
</evidence>
<dbReference type="Pfam" id="PF00571">
    <property type="entry name" value="CBS"/>
    <property type="match status" value="2"/>
</dbReference>
<dbReference type="Gene3D" id="3.10.580.10">
    <property type="entry name" value="CBS-domain"/>
    <property type="match status" value="1"/>
</dbReference>
<organism evidence="4 5">
    <name type="scientific">Desulfomonile tiedjei</name>
    <dbReference type="NCBI Taxonomy" id="2358"/>
    <lineage>
        <taxon>Bacteria</taxon>
        <taxon>Pseudomonadati</taxon>
        <taxon>Thermodesulfobacteriota</taxon>
        <taxon>Desulfomonilia</taxon>
        <taxon>Desulfomonilales</taxon>
        <taxon>Desulfomonilaceae</taxon>
        <taxon>Desulfomonile</taxon>
    </lineage>
</organism>
<dbReference type="InterPro" id="IPR000644">
    <property type="entry name" value="CBS_dom"/>
</dbReference>
<dbReference type="InterPro" id="IPR046342">
    <property type="entry name" value="CBS_dom_sf"/>
</dbReference>
<reference evidence="4" key="1">
    <citation type="submission" date="2020-07" db="EMBL/GenBank/DDBJ databases">
        <title>Huge and variable diversity of episymbiotic CPR bacteria and DPANN archaea in groundwater ecosystems.</title>
        <authorList>
            <person name="He C.Y."/>
            <person name="Keren R."/>
            <person name="Whittaker M."/>
            <person name="Farag I.F."/>
            <person name="Doudna J."/>
            <person name="Cate J.H.D."/>
            <person name="Banfield J.F."/>
        </authorList>
    </citation>
    <scope>NUCLEOTIDE SEQUENCE</scope>
    <source>
        <strain evidence="4">NC_groundwater_1664_Pr3_B-0.1um_52_9</strain>
    </source>
</reference>
<dbReference type="AlphaFoldDB" id="A0A9D6V6D6"/>
<keyword evidence="1" id="KW-0677">Repeat</keyword>
<gene>
    <name evidence="4" type="ORF">HY912_22955</name>
</gene>
<dbReference type="PANTHER" id="PTHR48108:SF35">
    <property type="entry name" value="ZINC METALLOPROTEASE MJ0392"/>
    <property type="match status" value="1"/>
</dbReference>
<dbReference type="Proteomes" id="UP000807825">
    <property type="component" value="Unassembled WGS sequence"/>
</dbReference>
<comment type="caution">
    <text evidence="4">The sequence shown here is derived from an EMBL/GenBank/DDBJ whole genome shotgun (WGS) entry which is preliminary data.</text>
</comment>
<dbReference type="EMBL" id="JACRDE010000598">
    <property type="protein sequence ID" value="MBI5252364.1"/>
    <property type="molecule type" value="Genomic_DNA"/>
</dbReference>
<evidence type="ECO:0000259" key="3">
    <source>
        <dbReference type="PROSITE" id="PS51371"/>
    </source>
</evidence>
<dbReference type="SUPFAM" id="SSF54631">
    <property type="entry name" value="CBS-domain pair"/>
    <property type="match status" value="1"/>
</dbReference>
<dbReference type="PANTHER" id="PTHR48108">
    <property type="entry name" value="CBS DOMAIN-CONTAINING PROTEIN CBSX2, CHLOROPLASTIC"/>
    <property type="match status" value="1"/>
</dbReference>
<evidence type="ECO:0000256" key="2">
    <source>
        <dbReference type="PROSITE-ProRule" id="PRU00703"/>
    </source>
</evidence>
<evidence type="ECO:0000256" key="1">
    <source>
        <dbReference type="ARBA" id="ARBA00022737"/>
    </source>
</evidence>
<dbReference type="CDD" id="cd02205">
    <property type="entry name" value="CBS_pair_SF"/>
    <property type="match status" value="1"/>
</dbReference>
<evidence type="ECO:0000313" key="5">
    <source>
        <dbReference type="Proteomes" id="UP000807825"/>
    </source>
</evidence>
<name>A0A9D6V6D6_9BACT</name>
<keyword evidence="2" id="KW-0129">CBS domain</keyword>
<feature type="domain" description="CBS" evidence="3">
    <location>
        <begin position="102"/>
        <end position="152"/>
    </location>
</feature>
<protein>
    <submittedName>
        <fullName evidence="4">CBS domain-containing protein</fullName>
    </submittedName>
</protein>
<feature type="domain" description="CBS" evidence="3">
    <location>
        <begin position="11"/>
        <end position="80"/>
    </location>
</feature>
<sequence length="167" mass="19238">MPHSMPVSKLMTPPNQWPQIRGEADVYTVIKLLRIITEDQKLEHGHSTPLIMDENYNLLGFVHLTDLLKSVRHVWEKKDEGTRKGERKYPPVKDLAVAFEGSVRPDDSILKALDIMMDHNVSLVPVMKNGKLEGMIKLSDIFNEVAALLFDETDPEEKHRLLRDYHM</sequence>
<dbReference type="PROSITE" id="PS51371">
    <property type="entry name" value="CBS"/>
    <property type="match status" value="2"/>
</dbReference>
<dbReference type="InterPro" id="IPR051462">
    <property type="entry name" value="CBS_domain-containing"/>
</dbReference>
<accession>A0A9D6V6D6</accession>
<proteinExistence type="predicted"/>